<feature type="region of interest" description="Disordered" evidence="15">
    <location>
        <begin position="76"/>
        <end position="98"/>
    </location>
</feature>
<dbReference type="InterPro" id="IPR036236">
    <property type="entry name" value="Znf_C2H2_sf"/>
</dbReference>
<dbReference type="PANTHER" id="PTHR13278">
    <property type="entry name" value="ZINC FINGER PROTEIN 830"/>
    <property type="match status" value="1"/>
</dbReference>
<keyword evidence="11" id="KW-0175">Coiled coil</keyword>
<dbReference type="InterPro" id="IPR040050">
    <property type="entry name" value="ZNF830-like"/>
</dbReference>
<evidence type="ECO:0000256" key="12">
    <source>
        <dbReference type="ARBA" id="ARBA00023242"/>
    </source>
</evidence>
<keyword evidence="6" id="KW-0132">Cell division</keyword>
<evidence type="ECO:0000256" key="6">
    <source>
        <dbReference type="ARBA" id="ARBA00022618"/>
    </source>
</evidence>
<dbReference type="GO" id="GO:0044773">
    <property type="term" value="P:mitotic DNA damage checkpoint signaling"/>
    <property type="evidence" value="ECO:0007669"/>
    <property type="project" value="TreeGrafter"/>
</dbReference>
<evidence type="ECO:0000259" key="16">
    <source>
        <dbReference type="PROSITE" id="PS52002"/>
    </source>
</evidence>
<comment type="caution">
    <text evidence="17">The sequence shown here is derived from an EMBL/GenBank/DDBJ whole genome shotgun (WGS) entry which is preliminary data.</text>
</comment>
<dbReference type="CDD" id="cd01725">
    <property type="entry name" value="LSm2"/>
    <property type="match status" value="1"/>
</dbReference>
<feature type="compositionally biased region" description="Polar residues" evidence="15">
    <location>
        <begin position="85"/>
        <end position="94"/>
    </location>
</feature>
<keyword evidence="7" id="KW-0479">Metal-binding</keyword>
<keyword evidence="4" id="KW-0158">Chromosome</keyword>
<sequence>MATSSSKMKLSQQELRQLMREKTIQSKKCTRIDSPLARYDERGQLWCRICNQIINNELLWSTHLIGKSHKKKVEELKQKSKSLTTKESLPSSSGPLKRSLNVDEKMETIVANKIRKSSENKEEDIGDNKSIQTASNVVTLDSSLPVDFFDNGNEKPVEKQTNELLSSQIPKGFFDDPQIERKVRKTPLDETLDNQFELFRKEIAEQSLVSQNLMDEEYEDLEKEKALTEIDEQIENWAKMALLLDKKFLMIKFQLCILEHNTFGKDVVVELKNDLAIAGTLHSVDQYLNFKLTDITVLDSQKYPYMISVKNCFIRGSVVRYVQLPSDDVDVTLLQDATRKEASAK</sequence>
<dbReference type="GO" id="GO:0006397">
    <property type="term" value="P:mRNA processing"/>
    <property type="evidence" value="ECO:0007669"/>
    <property type="project" value="InterPro"/>
</dbReference>
<dbReference type="GO" id="GO:0051301">
    <property type="term" value="P:cell division"/>
    <property type="evidence" value="ECO:0007669"/>
    <property type="project" value="UniProtKB-KW"/>
</dbReference>
<evidence type="ECO:0000256" key="10">
    <source>
        <dbReference type="ARBA" id="ARBA00022833"/>
    </source>
</evidence>
<evidence type="ECO:0000256" key="14">
    <source>
        <dbReference type="ARBA" id="ARBA00030672"/>
    </source>
</evidence>
<evidence type="ECO:0000256" key="9">
    <source>
        <dbReference type="ARBA" id="ARBA00022776"/>
    </source>
</evidence>
<keyword evidence="5" id="KW-0217">Developmental protein</keyword>
<evidence type="ECO:0000256" key="5">
    <source>
        <dbReference type="ARBA" id="ARBA00022473"/>
    </source>
</evidence>
<evidence type="ECO:0000256" key="8">
    <source>
        <dbReference type="ARBA" id="ARBA00022771"/>
    </source>
</evidence>
<dbReference type="InterPro" id="IPR010920">
    <property type="entry name" value="LSM_dom_sf"/>
</dbReference>
<dbReference type="InterPro" id="IPR047575">
    <property type="entry name" value="Sm"/>
</dbReference>
<comment type="subcellular location">
    <subcellularLocation>
        <location evidence="1">Chromosome</location>
    </subcellularLocation>
    <subcellularLocation>
        <location evidence="2">Nucleus speckle</location>
    </subcellularLocation>
</comment>
<dbReference type="Pfam" id="PF01423">
    <property type="entry name" value="LSM"/>
    <property type="match status" value="1"/>
</dbReference>
<evidence type="ECO:0000256" key="15">
    <source>
        <dbReference type="SAM" id="MobiDB-lite"/>
    </source>
</evidence>
<dbReference type="SUPFAM" id="SSF50182">
    <property type="entry name" value="Sm-like ribonucleoproteins"/>
    <property type="match status" value="1"/>
</dbReference>
<name>A0A9D4SH33_DERFA</name>
<dbReference type="Gene3D" id="3.30.160.60">
    <property type="entry name" value="Classic Zinc Finger"/>
    <property type="match status" value="1"/>
</dbReference>
<organism evidence="17">
    <name type="scientific">Dermatophagoides farinae</name>
    <name type="common">American house dust mite</name>
    <dbReference type="NCBI Taxonomy" id="6954"/>
    <lineage>
        <taxon>Eukaryota</taxon>
        <taxon>Metazoa</taxon>
        <taxon>Ecdysozoa</taxon>
        <taxon>Arthropoda</taxon>
        <taxon>Chelicerata</taxon>
        <taxon>Arachnida</taxon>
        <taxon>Acari</taxon>
        <taxon>Acariformes</taxon>
        <taxon>Sarcoptiformes</taxon>
        <taxon>Astigmata</taxon>
        <taxon>Psoroptidia</taxon>
        <taxon>Analgoidea</taxon>
        <taxon>Pyroglyphidae</taxon>
        <taxon>Dermatophagoidinae</taxon>
        <taxon>Dermatophagoides</taxon>
    </lineage>
</organism>
<dbReference type="PANTHER" id="PTHR13278:SF0">
    <property type="entry name" value="ZINC FINGER PROTEIN 830"/>
    <property type="match status" value="1"/>
</dbReference>
<keyword evidence="8" id="KW-0863">Zinc-finger</keyword>
<evidence type="ECO:0000256" key="13">
    <source>
        <dbReference type="ARBA" id="ARBA00023306"/>
    </source>
</evidence>
<dbReference type="FunFam" id="2.30.30.100:FF:000053">
    <property type="entry name" value="U6 snRNA-associated Sm-like protein LSm2"/>
    <property type="match status" value="1"/>
</dbReference>
<dbReference type="AlphaFoldDB" id="A0A9D4SH33"/>
<evidence type="ECO:0000256" key="4">
    <source>
        <dbReference type="ARBA" id="ARBA00022454"/>
    </source>
</evidence>
<dbReference type="GO" id="GO:0003723">
    <property type="term" value="F:RNA binding"/>
    <property type="evidence" value="ECO:0007669"/>
    <property type="project" value="InterPro"/>
</dbReference>
<dbReference type="GO" id="GO:0033314">
    <property type="term" value="P:mitotic DNA replication checkpoint signaling"/>
    <property type="evidence" value="ECO:0007669"/>
    <property type="project" value="TreeGrafter"/>
</dbReference>
<evidence type="ECO:0000256" key="2">
    <source>
        <dbReference type="ARBA" id="ARBA00004324"/>
    </source>
</evidence>
<dbReference type="EMBL" id="SDOV01000005">
    <property type="protein sequence ID" value="KAH7640840.1"/>
    <property type="molecule type" value="Genomic_DNA"/>
</dbReference>
<evidence type="ECO:0000256" key="7">
    <source>
        <dbReference type="ARBA" id="ARBA00022723"/>
    </source>
</evidence>
<dbReference type="SMART" id="SM00451">
    <property type="entry name" value="ZnF_U1"/>
    <property type="match status" value="1"/>
</dbReference>
<dbReference type="Pfam" id="PF12874">
    <property type="entry name" value="zf-met"/>
    <property type="match status" value="1"/>
</dbReference>
<dbReference type="InterPro" id="IPR003604">
    <property type="entry name" value="Matrin/U1-like-C_Znf_C2H2"/>
</dbReference>
<keyword evidence="12" id="KW-0539">Nucleus</keyword>
<dbReference type="InterPro" id="IPR059039">
    <property type="entry name" value="ZNF380_CC"/>
</dbReference>
<feature type="domain" description="Sm" evidence="16">
    <location>
        <begin position="254"/>
        <end position="328"/>
    </location>
</feature>
<keyword evidence="9" id="KW-0498">Mitosis</keyword>
<evidence type="ECO:0000313" key="17">
    <source>
        <dbReference type="EMBL" id="KAH7640840.1"/>
    </source>
</evidence>
<dbReference type="GO" id="GO:0033260">
    <property type="term" value="P:nuclear DNA replication"/>
    <property type="evidence" value="ECO:0007669"/>
    <property type="project" value="TreeGrafter"/>
</dbReference>
<dbReference type="SMART" id="SM00651">
    <property type="entry name" value="Sm"/>
    <property type="match status" value="1"/>
</dbReference>
<dbReference type="Gene3D" id="2.30.30.100">
    <property type="match status" value="1"/>
</dbReference>
<dbReference type="GO" id="GO:0016607">
    <property type="term" value="C:nuclear speck"/>
    <property type="evidence" value="ECO:0007669"/>
    <property type="project" value="UniProtKB-SubCell"/>
</dbReference>
<keyword evidence="10" id="KW-0862">Zinc</keyword>
<evidence type="ECO:0000256" key="11">
    <source>
        <dbReference type="ARBA" id="ARBA00023054"/>
    </source>
</evidence>
<dbReference type="InterPro" id="IPR013087">
    <property type="entry name" value="Znf_C2H2_type"/>
</dbReference>
<protein>
    <recommendedName>
        <fullName evidence="3">Zinc finger protein 830</fullName>
    </recommendedName>
    <alternativeName>
        <fullName evidence="14">Coiled-coil domain-containing protein 16</fullName>
    </alternativeName>
</protein>
<dbReference type="GO" id="GO:0008270">
    <property type="term" value="F:zinc ion binding"/>
    <property type="evidence" value="ECO:0007669"/>
    <property type="project" value="UniProtKB-KW"/>
</dbReference>
<dbReference type="Pfam" id="PF23406">
    <property type="entry name" value="ZNF380_CC"/>
    <property type="match status" value="1"/>
</dbReference>
<reference evidence="17" key="2">
    <citation type="journal article" date="2021" name="World Allergy Organ. J.">
        <title>Chromosome-level assembly of Dermatophagoides farinae genome and transcriptome reveals two novel allergens Der f 37 and Der f 39.</title>
        <authorList>
            <person name="Chen J."/>
            <person name="Cai Z."/>
            <person name="Fan D."/>
            <person name="Hu J."/>
            <person name="Hou Y."/>
            <person name="He Y."/>
            <person name="Zhang Z."/>
            <person name="Zhao Z."/>
            <person name="Gao P."/>
            <person name="Hu W."/>
            <person name="Sun J."/>
            <person name="Li J."/>
            <person name="Ji K."/>
        </authorList>
    </citation>
    <scope>NUCLEOTIDE SEQUENCE</scope>
    <source>
        <strain evidence="17">JKM2019</strain>
    </source>
</reference>
<dbReference type="SUPFAM" id="SSF57667">
    <property type="entry name" value="beta-beta-alpha zinc fingers"/>
    <property type="match status" value="1"/>
</dbReference>
<accession>A0A9D4SH33</accession>
<dbReference type="PROSITE" id="PS52002">
    <property type="entry name" value="SM"/>
    <property type="match status" value="1"/>
</dbReference>
<evidence type="ECO:0000256" key="1">
    <source>
        <dbReference type="ARBA" id="ARBA00004286"/>
    </source>
</evidence>
<proteinExistence type="predicted"/>
<gene>
    <name evidence="17" type="ORF">HUG17_8309</name>
</gene>
<dbReference type="InterPro" id="IPR016654">
    <property type="entry name" value="U6_snRNA_Lsm2"/>
</dbReference>
<dbReference type="Proteomes" id="UP000828236">
    <property type="component" value="Unassembled WGS sequence"/>
</dbReference>
<keyword evidence="13" id="KW-0131">Cell cycle</keyword>
<evidence type="ECO:0000256" key="3">
    <source>
        <dbReference type="ARBA" id="ARBA00017358"/>
    </source>
</evidence>
<dbReference type="GO" id="GO:0005681">
    <property type="term" value="C:spliceosomal complex"/>
    <property type="evidence" value="ECO:0007669"/>
    <property type="project" value="InterPro"/>
</dbReference>
<dbReference type="GO" id="GO:0005694">
    <property type="term" value="C:chromosome"/>
    <property type="evidence" value="ECO:0007669"/>
    <property type="project" value="UniProtKB-SubCell"/>
</dbReference>
<reference evidence="17" key="1">
    <citation type="submission" date="2020-06" db="EMBL/GenBank/DDBJ databases">
        <authorList>
            <person name="Ji K."/>
            <person name="Li J."/>
        </authorList>
    </citation>
    <scope>NUCLEOTIDE SEQUENCE</scope>
    <source>
        <strain evidence="17">JKM2019</strain>
        <tissue evidence="17">Whole body</tissue>
    </source>
</reference>
<dbReference type="InterPro" id="IPR001163">
    <property type="entry name" value="Sm_dom_euk/arc"/>
</dbReference>